<proteinExistence type="predicted"/>
<dbReference type="EMBL" id="CADEPM010000005">
    <property type="protein sequence ID" value="CAB3406980.1"/>
    <property type="molecule type" value="Genomic_DNA"/>
</dbReference>
<evidence type="ECO:0000313" key="3">
    <source>
        <dbReference type="Proteomes" id="UP000494206"/>
    </source>
</evidence>
<dbReference type="Proteomes" id="UP000494206">
    <property type="component" value="Unassembled WGS sequence"/>
</dbReference>
<keyword evidence="3" id="KW-1185">Reference proteome</keyword>
<sequence>MQFSDLPADIFQLILPKLDAKSRTNLSCCSKGLHNFDSSIEYKLHRLRLEKDALGIEFERGFHLDEDEHFYTNLVSRDIGENRIHVFGLSAGRTPLEQRGYIVENSTVTAEIMKQADGILQKANYEVDHFILPSDPMELNFKKKIKAKYVKMPNFDKMYLAAFLSIEELEICDRKLHDYPFDFRRLKGWEWKHVKRIKGSMLGEIWPQFLCNCHHLKIDFSQNASISKYEVNSFIKQWINSSINFPFELITAKFKMGDMLEALTGIQFFTWNEKFTEANKSKMSSNFVDFLRYSVDVQIYHSSGKMSATLHVSHQSVGRMKFVVTGRQNSDGVEMFDVDPTLIEFPFPSSKFETIRPLDFAMLNVARPDFSRMPIMDVLINNRPRVRKENDFAELAAPNPSLSNPVLMIEALRHPPARREFIPKTNRPDRGIPPLPIMLDLSRTTPDYRLFIPPRFVPLGSYVPSAAVRRFGNKKYEQPLKNNKGHQMDWIS</sequence>
<dbReference type="Pfam" id="PF00646">
    <property type="entry name" value="F-box"/>
    <property type="match status" value="1"/>
</dbReference>
<gene>
    <name evidence="2" type="ORF">CBOVIS_LOCUS8974</name>
</gene>
<evidence type="ECO:0000313" key="2">
    <source>
        <dbReference type="EMBL" id="CAB3406980.1"/>
    </source>
</evidence>
<organism evidence="2 3">
    <name type="scientific">Caenorhabditis bovis</name>
    <dbReference type="NCBI Taxonomy" id="2654633"/>
    <lineage>
        <taxon>Eukaryota</taxon>
        <taxon>Metazoa</taxon>
        <taxon>Ecdysozoa</taxon>
        <taxon>Nematoda</taxon>
        <taxon>Chromadorea</taxon>
        <taxon>Rhabditida</taxon>
        <taxon>Rhabditina</taxon>
        <taxon>Rhabditomorpha</taxon>
        <taxon>Rhabditoidea</taxon>
        <taxon>Rhabditidae</taxon>
        <taxon>Peloderinae</taxon>
        <taxon>Caenorhabditis</taxon>
    </lineage>
</organism>
<dbReference type="AlphaFoldDB" id="A0A8S1ETF4"/>
<dbReference type="SUPFAM" id="SSF81383">
    <property type="entry name" value="F-box domain"/>
    <property type="match status" value="1"/>
</dbReference>
<dbReference type="InterPro" id="IPR036047">
    <property type="entry name" value="F-box-like_dom_sf"/>
</dbReference>
<reference evidence="2 3" key="1">
    <citation type="submission" date="2020-04" db="EMBL/GenBank/DDBJ databases">
        <authorList>
            <person name="Laetsch R D."/>
            <person name="Stevens L."/>
            <person name="Kumar S."/>
            <person name="Blaxter L. M."/>
        </authorList>
    </citation>
    <scope>NUCLEOTIDE SEQUENCE [LARGE SCALE GENOMIC DNA]</scope>
</reference>
<dbReference type="CDD" id="cd09917">
    <property type="entry name" value="F-box_SF"/>
    <property type="match status" value="1"/>
</dbReference>
<name>A0A8S1ETF4_9PELO</name>
<protein>
    <recommendedName>
        <fullName evidence="1">F-box domain-containing protein</fullName>
    </recommendedName>
</protein>
<feature type="domain" description="F-box" evidence="1">
    <location>
        <begin position="3"/>
        <end position="35"/>
    </location>
</feature>
<accession>A0A8S1ETF4</accession>
<comment type="caution">
    <text evidence="2">The sequence shown here is derived from an EMBL/GenBank/DDBJ whole genome shotgun (WGS) entry which is preliminary data.</text>
</comment>
<evidence type="ECO:0000259" key="1">
    <source>
        <dbReference type="Pfam" id="PF00646"/>
    </source>
</evidence>
<dbReference type="InterPro" id="IPR001810">
    <property type="entry name" value="F-box_dom"/>
</dbReference>